<keyword evidence="2" id="KW-1185">Reference proteome</keyword>
<dbReference type="EMBL" id="KN823199">
    <property type="protein sequence ID" value="KIO19858.1"/>
    <property type="molecule type" value="Genomic_DNA"/>
</dbReference>
<name>A0A0C3KEK3_9AGAM</name>
<gene>
    <name evidence="1" type="ORF">M407DRAFT_11189</name>
</gene>
<evidence type="ECO:0000313" key="1">
    <source>
        <dbReference type="EMBL" id="KIO19858.1"/>
    </source>
</evidence>
<dbReference type="HOGENOM" id="CLU_073906_0_0_1"/>
<protein>
    <submittedName>
        <fullName evidence="1">Uncharacterized protein</fullName>
    </submittedName>
</protein>
<dbReference type="AlphaFoldDB" id="A0A0C3KEK3"/>
<evidence type="ECO:0000313" key="2">
    <source>
        <dbReference type="Proteomes" id="UP000054248"/>
    </source>
</evidence>
<dbReference type="Proteomes" id="UP000054248">
    <property type="component" value="Unassembled WGS sequence"/>
</dbReference>
<sequence length="326" mass="37663">MVMEHMIIHAAYHRIDWNKRHAVRIRKKILLAWQHFTWTLEGMMQGEDVWCGAMMDAIYKLGYSMIIARPEHLNDAHRRYHKNVHLVIWEAADDCIYNPHCVYADFEDGSSERILVPSPNATHLNMPIWKPFHPSWWNNPVEPLTGPFTLSPEPYELWPPGRNAGKENFYLGYTVEPSCMDTPYVPHEERPRQAYIFGKYLGYFLLKEYTLWDEMGGMKGSLDDDFYLDFSQKENVTFLAGHLSLSQVPAGFTDPPRGIIQHERLSRPEFQKMIANSRVMIGLSNPFLSPTPYEALCLGIPSSVPSGVWTRTIRTTNRGGSANMMR</sequence>
<accession>A0A0C3KEK3</accession>
<reference evidence="1 2" key="1">
    <citation type="submission" date="2014-04" db="EMBL/GenBank/DDBJ databases">
        <authorList>
            <consortium name="DOE Joint Genome Institute"/>
            <person name="Kuo A."/>
            <person name="Girlanda M."/>
            <person name="Perotto S."/>
            <person name="Kohler A."/>
            <person name="Nagy L.G."/>
            <person name="Floudas D."/>
            <person name="Copeland A."/>
            <person name="Barry K.W."/>
            <person name="Cichocki N."/>
            <person name="Veneault-Fourrey C."/>
            <person name="LaButti K."/>
            <person name="Lindquist E.A."/>
            <person name="Lipzen A."/>
            <person name="Lundell T."/>
            <person name="Morin E."/>
            <person name="Murat C."/>
            <person name="Sun H."/>
            <person name="Tunlid A."/>
            <person name="Henrissat B."/>
            <person name="Grigoriev I.V."/>
            <person name="Hibbett D.S."/>
            <person name="Martin F."/>
            <person name="Nordberg H.P."/>
            <person name="Cantor M.N."/>
            <person name="Hua S.X."/>
        </authorList>
    </citation>
    <scope>NUCLEOTIDE SEQUENCE [LARGE SCALE GENOMIC DNA]</scope>
    <source>
        <strain evidence="1 2">MUT 4182</strain>
    </source>
</reference>
<organism evidence="1 2">
    <name type="scientific">Tulasnella calospora MUT 4182</name>
    <dbReference type="NCBI Taxonomy" id="1051891"/>
    <lineage>
        <taxon>Eukaryota</taxon>
        <taxon>Fungi</taxon>
        <taxon>Dikarya</taxon>
        <taxon>Basidiomycota</taxon>
        <taxon>Agaricomycotina</taxon>
        <taxon>Agaricomycetes</taxon>
        <taxon>Cantharellales</taxon>
        <taxon>Tulasnellaceae</taxon>
        <taxon>Tulasnella</taxon>
    </lineage>
</organism>
<dbReference type="OrthoDB" id="2113294at2759"/>
<proteinExistence type="predicted"/>
<dbReference type="STRING" id="1051891.A0A0C3KEK3"/>
<reference evidence="2" key="2">
    <citation type="submission" date="2015-01" db="EMBL/GenBank/DDBJ databases">
        <title>Evolutionary Origins and Diversification of the Mycorrhizal Mutualists.</title>
        <authorList>
            <consortium name="DOE Joint Genome Institute"/>
            <consortium name="Mycorrhizal Genomics Consortium"/>
            <person name="Kohler A."/>
            <person name="Kuo A."/>
            <person name="Nagy L.G."/>
            <person name="Floudas D."/>
            <person name="Copeland A."/>
            <person name="Barry K.W."/>
            <person name="Cichocki N."/>
            <person name="Veneault-Fourrey C."/>
            <person name="LaButti K."/>
            <person name="Lindquist E.A."/>
            <person name="Lipzen A."/>
            <person name="Lundell T."/>
            <person name="Morin E."/>
            <person name="Murat C."/>
            <person name="Riley R."/>
            <person name="Ohm R."/>
            <person name="Sun H."/>
            <person name="Tunlid A."/>
            <person name="Henrissat B."/>
            <person name="Grigoriev I.V."/>
            <person name="Hibbett D.S."/>
            <person name="Martin F."/>
        </authorList>
    </citation>
    <scope>NUCLEOTIDE SEQUENCE [LARGE SCALE GENOMIC DNA]</scope>
    <source>
        <strain evidence="2">MUT 4182</strain>
    </source>
</reference>